<dbReference type="OrthoDB" id="3243781at2759"/>
<sequence length="246" mass="26897">MYYFKVSRTNTNAKLGSRGDALDRVEVVPHHNPARNDRLLNELSWSMKAAPRLYDVSRIFVYIRDIHPAYQLFTKQCYFFACTAYEAMKILYAPVTEAYGDNHKTRTRFSFVFGAGKSAVEKATDSIVSLERTLAPLFQHGQGPDPADVEGGIPATASSQSESEGAGLSRAQSDDVRINVVGRLKGIDIRVSMRGRGSRFADIVDQVNSGRETGPGDVLAVGVQTRGLSFEGGVGEGRGALRMQTT</sequence>
<organism evidence="2 3">
    <name type="scientific">Paxillus involutus ATCC 200175</name>
    <dbReference type="NCBI Taxonomy" id="664439"/>
    <lineage>
        <taxon>Eukaryota</taxon>
        <taxon>Fungi</taxon>
        <taxon>Dikarya</taxon>
        <taxon>Basidiomycota</taxon>
        <taxon>Agaricomycotina</taxon>
        <taxon>Agaricomycetes</taxon>
        <taxon>Agaricomycetidae</taxon>
        <taxon>Boletales</taxon>
        <taxon>Paxilineae</taxon>
        <taxon>Paxillaceae</taxon>
        <taxon>Paxillus</taxon>
    </lineage>
</organism>
<protein>
    <submittedName>
        <fullName evidence="2">Uncharacterized protein</fullName>
    </submittedName>
</protein>
<accession>A0A0C9TQT8</accession>
<evidence type="ECO:0000313" key="2">
    <source>
        <dbReference type="EMBL" id="KIJ10102.1"/>
    </source>
</evidence>
<gene>
    <name evidence="2" type="ORF">PAXINDRAFT_16853</name>
</gene>
<feature type="region of interest" description="Disordered" evidence="1">
    <location>
        <begin position="141"/>
        <end position="171"/>
    </location>
</feature>
<name>A0A0C9TQT8_PAXIN</name>
<dbReference type="EMBL" id="KN819417">
    <property type="protein sequence ID" value="KIJ10102.1"/>
    <property type="molecule type" value="Genomic_DNA"/>
</dbReference>
<dbReference type="Proteomes" id="UP000053647">
    <property type="component" value="Unassembled WGS sequence"/>
</dbReference>
<evidence type="ECO:0000256" key="1">
    <source>
        <dbReference type="SAM" id="MobiDB-lite"/>
    </source>
</evidence>
<keyword evidence="3" id="KW-1185">Reference proteome</keyword>
<dbReference type="AlphaFoldDB" id="A0A0C9TQT8"/>
<reference evidence="3" key="2">
    <citation type="submission" date="2015-01" db="EMBL/GenBank/DDBJ databases">
        <title>Evolutionary Origins and Diversification of the Mycorrhizal Mutualists.</title>
        <authorList>
            <consortium name="DOE Joint Genome Institute"/>
            <consortium name="Mycorrhizal Genomics Consortium"/>
            <person name="Kohler A."/>
            <person name="Kuo A."/>
            <person name="Nagy L.G."/>
            <person name="Floudas D."/>
            <person name="Copeland A."/>
            <person name="Barry K.W."/>
            <person name="Cichocki N."/>
            <person name="Veneault-Fourrey C."/>
            <person name="LaButti K."/>
            <person name="Lindquist E.A."/>
            <person name="Lipzen A."/>
            <person name="Lundell T."/>
            <person name="Morin E."/>
            <person name="Murat C."/>
            <person name="Riley R."/>
            <person name="Ohm R."/>
            <person name="Sun H."/>
            <person name="Tunlid A."/>
            <person name="Henrissat B."/>
            <person name="Grigoriev I.V."/>
            <person name="Hibbett D.S."/>
            <person name="Martin F."/>
        </authorList>
    </citation>
    <scope>NUCLEOTIDE SEQUENCE [LARGE SCALE GENOMIC DNA]</scope>
    <source>
        <strain evidence="3">ATCC 200175</strain>
    </source>
</reference>
<evidence type="ECO:0000313" key="3">
    <source>
        <dbReference type="Proteomes" id="UP000053647"/>
    </source>
</evidence>
<dbReference type="HOGENOM" id="CLU_1129390_0_0_1"/>
<proteinExistence type="predicted"/>
<reference evidence="2 3" key="1">
    <citation type="submission" date="2014-06" db="EMBL/GenBank/DDBJ databases">
        <authorList>
            <consortium name="DOE Joint Genome Institute"/>
            <person name="Kuo A."/>
            <person name="Kohler A."/>
            <person name="Nagy L.G."/>
            <person name="Floudas D."/>
            <person name="Copeland A."/>
            <person name="Barry K.W."/>
            <person name="Cichocki N."/>
            <person name="Veneault-Fourrey C."/>
            <person name="LaButti K."/>
            <person name="Lindquist E.A."/>
            <person name="Lipzen A."/>
            <person name="Lundell T."/>
            <person name="Morin E."/>
            <person name="Murat C."/>
            <person name="Sun H."/>
            <person name="Tunlid A."/>
            <person name="Henrissat B."/>
            <person name="Grigoriev I.V."/>
            <person name="Hibbett D.S."/>
            <person name="Martin F."/>
            <person name="Nordberg H.P."/>
            <person name="Cantor M.N."/>
            <person name="Hua S.X."/>
        </authorList>
    </citation>
    <scope>NUCLEOTIDE SEQUENCE [LARGE SCALE GENOMIC DNA]</scope>
    <source>
        <strain evidence="2 3">ATCC 200175</strain>
    </source>
</reference>